<dbReference type="SUPFAM" id="SSF56784">
    <property type="entry name" value="HAD-like"/>
    <property type="match status" value="1"/>
</dbReference>
<dbReference type="InterPro" id="IPR050324">
    <property type="entry name" value="CDP-alcohol_PTase-I"/>
</dbReference>
<dbReference type="Proteomes" id="UP001194580">
    <property type="component" value="Unassembled WGS sequence"/>
</dbReference>
<dbReference type="Gene3D" id="3.40.50.1000">
    <property type="entry name" value="HAD superfamily/HAD-like"/>
    <property type="match status" value="2"/>
</dbReference>
<dbReference type="InterPro" id="IPR006357">
    <property type="entry name" value="HAD-SF_hydro_IIA"/>
</dbReference>
<dbReference type="NCBIfam" id="TIGR01456">
    <property type="entry name" value="CECR5"/>
    <property type="match status" value="1"/>
</dbReference>
<keyword evidence="2" id="KW-1185">Reference proteome</keyword>
<dbReference type="Pfam" id="PF13242">
    <property type="entry name" value="Hydrolase_like"/>
    <property type="match status" value="1"/>
</dbReference>
<dbReference type="InterPro" id="IPR006353">
    <property type="entry name" value="HAD-SF_hydro_IIA_CECR5"/>
</dbReference>
<dbReference type="GO" id="GO:0046474">
    <property type="term" value="P:glycerophospholipid biosynthetic process"/>
    <property type="evidence" value="ECO:0007669"/>
    <property type="project" value="TreeGrafter"/>
</dbReference>
<dbReference type="GO" id="GO:0005739">
    <property type="term" value="C:mitochondrion"/>
    <property type="evidence" value="ECO:0007669"/>
    <property type="project" value="TreeGrafter"/>
</dbReference>
<reference evidence="1" key="1">
    <citation type="journal article" date="2020" name="Fungal Divers.">
        <title>Resolving the Mortierellaceae phylogeny through synthesis of multi-gene phylogenetics and phylogenomics.</title>
        <authorList>
            <person name="Vandepol N."/>
            <person name="Liber J."/>
            <person name="Desiro A."/>
            <person name="Na H."/>
            <person name="Kennedy M."/>
            <person name="Barry K."/>
            <person name="Grigoriev I.V."/>
            <person name="Miller A.N."/>
            <person name="O'Donnell K."/>
            <person name="Stajich J.E."/>
            <person name="Bonito G."/>
        </authorList>
    </citation>
    <scope>NUCLEOTIDE SEQUENCE</scope>
    <source>
        <strain evidence="1">NRRL 28262</strain>
    </source>
</reference>
<proteinExistence type="predicted"/>
<dbReference type="EMBL" id="JAAAIL010002273">
    <property type="protein sequence ID" value="KAG0258684.1"/>
    <property type="molecule type" value="Genomic_DNA"/>
</dbReference>
<protein>
    <recommendedName>
        <fullName evidence="3">HAD-superfamily hydrolase</fullName>
    </recommendedName>
</protein>
<evidence type="ECO:0000313" key="2">
    <source>
        <dbReference type="Proteomes" id="UP001194580"/>
    </source>
</evidence>
<evidence type="ECO:0008006" key="3">
    <source>
        <dbReference type="Google" id="ProtNLM"/>
    </source>
</evidence>
<evidence type="ECO:0000313" key="1">
    <source>
        <dbReference type="EMBL" id="KAG0258684.1"/>
    </source>
</evidence>
<name>A0AAD4H1V5_9FUNG</name>
<gene>
    <name evidence="1" type="ORF">BGZ95_004897</name>
</gene>
<dbReference type="PANTHER" id="PTHR14269">
    <property type="entry name" value="CDP-DIACYLGLYCEROL--GLYCEROL-3-PHOSPHATE 3-PHOSPHATIDYLTRANSFERASE-RELATED"/>
    <property type="match status" value="1"/>
</dbReference>
<dbReference type="PANTHER" id="PTHR14269:SF4">
    <property type="entry name" value="CAT EYE SYNDROME CRITICAL REGION PROTEIN 5"/>
    <property type="match status" value="1"/>
</dbReference>
<dbReference type="NCBIfam" id="TIGR01460">
    <property type="entry name" value="HAD-SF-IIA"/>
    <property type="match status" value="1"/>
</dbReference>
<dbReference type="InterPro" id="IPR023214">
    <property type="entry name" value="HAD_sf"/>
</dbReference>
<sequence>MFALFNLRASSKVAPLRRLHTATAPRFNIAFDIDGVLIKGKQVIPQTRRALELLQENKIPYVFLTNGGGMPESEKAEQLTKKLGLYVNPEHLIVSHSPMKSLVPKYKDANVLVVGGEGSACKHAAHVYGFKNVVTPEEIHSVHPSICPISICETRAVPWTEGLENVNKPVDAVMVFHDSNDWGRDLQICLDALVSKGGKLGTIKRSDELHSTKQTVPIYFSNPDIVWANEFPVNRFGQGTFRVCLEKIYENLTGQPLDYITYGKPMKTTYEYAESLLDKIDPLPEGPDGQPTKRTVYAVGDNPYADIAGANGYGWNSVLVRTGVFKPKGDENHHVHPATIVVDHVGDAVNWIIARENMKK</sequence>
<dbReference type="Pfam" id="PF13344">
    <property type="entry name" value="Hydrolase_6"/>
    <property type="match status" value="1"/>
</dbReference>
<comment type="caution">
    <text evidence="1">The sequence shown here is derived from an EMBL/GenBank/DDBJ whole genome shotgun (WGS) entry which is preliminary data.</text>
</comment>
<dbReference type="InterPro" id="IPR036412">
    <property type="entry name" value="HAD-like_sf"/>
</dbReference>
<dbReference type="AlphaFoldDB" id="A0AAD4H1V5"/>
<accession>A0AAD4H1V5</accession>
<organism evidence="1 2">
    <name type="scientific">Linnemannia exigua</name>
    <dbReference type="NCBI Taxonomy" id="604196"/>
    <lineage>
        <taxon>Eukaryota</taxon>
        <taxon>Fungi</taxon>
        <taxon>Fungi incertae sedis</taxon>
        <taxon>Mucoromycota</taxon>
        <taxon>Mortierellomycotina</taxon>
        <taxon>Mortierellomycetes</taxon>
        <taxon>Mortierellales</taxon>
        <taxon>Mortierellaceae</taxon>
        <taxon>Linnemannia</taxon>
    </lineage>
</organism>